<organism evidence="1 2">
    <name type="scientific">Lysobacter arenosi</name>
    <dbReference type="NCBI Taxonomy" id="2795387"/>
    <lineage>
        <taxon>Bacteria</taxon>
        <taxon>Pseudomonadati</taxon>
        <taxon>Pseudomonadota</taxon>
        <taxon>Gammaproteobacteria</taxon>
        <taxon>Lysobacterales</taxon>
        <taxon>Lysobacteraceae</taxon>
        <taxon>Lysobacter</taxon>
    </lineage>
</organism>
<evidence type="ECO:0000313" key="2">
    <source>
        <dbReference type="Proteomes" id="UP000663400"/>
    </source>
</evidence>
<dbReference type="Proteomes" id="UP000663400">
    <property type="component" value="Chromosome"/>
</dbReference>
<dbReference type="EMBL" id="CP071517">
    <property type="protein sequence ID" value="QSX75212.1"/>
    <property type="molecule type" value="Genomic_DNA"/>
</dbReference>
<gene>
    <name evidence="1" type="ORF">HIV01_001165</name>
</gene>
<evidence type="ECO:0000313" key="1">
    <source>
        <dbReference type="EMBL" id="QSX75212.1"/>
    </source>
</evidence>
<dbReference type="RefSeq" id="WP_200604461.1">
    <property type="nucleotide sequence ID" value="NZ_CP071517.1"/>
</dbReference>
<keyword evidence="2" id="KW-1185">Reference proteome</keyword>
<protein>
    <recommendedName>
        <fullName evidence="3">Phage gp6-like head-tail connector protein</fullName>
    </recommendedName>
</protein>
<evidence type="ECO:0008006" key="3">
    <source>
        <dbReference type="Google" id="ProtNLM"/>
    </source>
</evidence>
<proteinExistence type="predicted"/>
<name>A0ABX7RCS8_9GAMM</name>
<accession>A0ABX7RCS8</accession>
<reference evidence="1 2" key="1">
    <citation type="submission" date="2021-02" db="EMBL/GenBank/DDBJ databases">
        <title>Lysobacter arenosi sp. nov., isolated from soil of gangwondo yeongwol, south Korea.</title>
        <authorList>
            <person name="Kim K.R."/>
            <person name="Kim K.H."/>
            <person name="Jeon C.O."/>
        </authorList>
    </citation>
    <scope>NUCLEOTIDE SEQUENCE [LARGE SCALE GENOMIC DNA]</scope>
    <source>
        <strain evidence="1 2">R7</strain>
    </source>
</reference>
<sequence length="75" mass="8020">MQLSRAELDRLLASLDEAIVLMRTTYPDRDDLLVAFASAADAIRVQAGTESSYVSARLLAIAIANGLGPVTLKDD</sequence>